<dbReference type="InterPro" id="IPR002888">
    <property type="entry name" value="2Fe-2S-bd"/>
</dbReference>
<dbReference type="GO" id="GO:0005506">
    <property type="term" value="F:iron ion binding"/>
    <property type="evidence" value="ECO:0007669"/>
    <property type="project" value="InterPro"/>
</dbReference>
<dbReference type="Pfam" id="PF01315">
    <property type="entry name" value="Ald_Xan_dh_C"/>
    <property type="match status" value="1"/>
</dbReference>
<dbReference type="InterPro" id="IPR006058">
    <property type="entry name" value="2Fe2S_fd_BS"/>
</dbReference>
<dbReference type="InterPro" id="IPR037165">
    <property type="entry name" value="AldOxase/xan_DH_Mopterin-bd_sf"/>
</dbReference>
<dbReference type="PROSITE" id="PS51085">
    <property type="entry name" value="2FE2S_FER_2"/>
    <property type="match status" value="1"/>
</dbReference>
<protein>
    <submittedName>
        <fullName evidence="6">2Fe-2S iron-sulfur cluster binding domain-containing protein</fullName>
    </submittedName>
</protein>
<dbReference type="InterPro" id="IPR012675">
    <property type="entry name" value="Beta-grasp_dom_sf"/>
</dbReference>
<dbReference type="EMBL" id="VDUZ01000050">
    <property type="protein sequence ID" value="TXL70976.1"/>
    <property type="molecule type" value="Genomic_DNA"/>
</dbReference>
<dbReference type="SUPFAM" id="SSF47741">
    <property type="entry name" value="CO dehydrogenase ISP C-domain like"/>
    <property type="match status" value="1"/>
</dbReference>
<dbReference type="Pfam" id="PF02738">
    <property type="entry name" value="MoCoBD_1"/>
    <property type="match status" value="1"/>
</dbReference>
<comment type="caution">
    <text evidence="6">The sequence shown here is derived from an EMBL/GenBank/DDBJ whole genome shotgun (WGS) entry which is preliminary data.</text>
</comment>
<dbReference type="InterPro" id="IPR016208">
    <property type="entry name" value="Ald_Oxase/xanthine_DH-like"/>
</dbReference>
<dbReference type="InterPro" id="IPR008274">
    <property type="entry name" value="AldOxase/xan_DH_MoCoBD1"/>
</dbReference>
<reference evidence="6 7" key="1">
    <citation type="submission" date="2019-06" db="EMBL/GenBank/DDBJ databases">
        <title>New taxonomy in bacterial strain CC-CFT640, isolated from vineyard.</title>
        <authorList>
            <person name="Lin S.-Y."/>
            <person name="Tsai C.-F."/>
            <person name="Young C.-C."/>
        </authorList>
    </citation>
    <scope>NUCLEOTIDE SEQUENCE [LARGE SCALE GENOMIC DNA]</scope>
    <source>
        <strain evidence="6 7">CC-CFT640</strain>
    </source>
</reference>
<keyword evidence="4" id="KW-0408">Iron</keyword>
<keyword evidence="2" id="KW-0479">Metal-binding</keyword>
<evidence type="ECO:0000256" key="3">
    <source>
        <dbReference type="ARBA" id="ARBA00023002"/>
    </source>
</evidence>
<dbReference type="AlphaFoldDB" id="A0A5C8PB15"/>
<dbReference type="PROSITE" id="PS00197">
    <property type="entry name" value="2FE2S_FER_1"/>
    <property type="match status" value="1"/>
</dbReference>
<dbReference type="Gene3D" id="3.30.365.10">
    <property type="entry name" value="Aldehyde oxidase/xanthine dehydrogenase, molybdopterin binding domain"/>
    <property type="match status" value="4"/>
</dbReference>
<keyword evidence="7" id="KW-1185">Reference proteome</keyword>
<proteinExistence type="inferred from homology"/>
<evidence type="ECO:0000259" key="5">
    <source>
        <dbReference type="PROSITE" id="PS51085"/>
    </source>
</evidence>
<dbReference type="PANTHER" id="PTHR11908">
    <property type="entry name" value="XANTHINE DEHYDROGENASE"/>
    <property type="match status" value="1"/>
</dbReference>
<dbReference type="Proteomes" id="UP000321638">
    <property type="component" value="Unassembled WGS sequence"/>
</dbReference>
<dbReference type="SUPFAM" id="SSF56003">
    <property type="entry name" value="Molybdenum cofactor-binding domain"/>
    <property type="match status" value="1"/>
</dbReference>
<evidence type="ECO:0000256" key="2">
    <source>
        <dbReference type="ARBA" id="ARBA00022723"/>
    </source>
</evidence>
<dbReference type="Gene3D" id="3.10.20.30">
    <property type="match status" value="1"/>
</dbReference>
<dbReference type="Gene3D" id="1.10.150.120">
    <property type="entry name" value="[2Fe-2S]-binding domain"/>
    <property type="match status" value="1"/>
</dbReference>
<dbReference type="GO" id="GO:0016491">
    <property type="term" value="F:oxidoreductase activity"/>
    <property type="evidence" value="ECO:0007669"/>
    <property type="project" value="UniProtKB-KW"/>
</dbReference>
<evidence type="ECO:0000256" key="4">
    <source>
        <dbReference type="ARBA" id="ARBA00023004"/>
    </source>
</evidence>
<dbReference type="GO" id="GO:0051537">
    <property type="term" value="F:2 iron, 2 sulfur cluster binding"/>
    <property type="evidence" value="ECO:0007669"/>
    <property type="project" value="InterPro"/>
</dbReference>
<dbReference type="Pfam" id="PF20256">
    <property type="entry name" value="MoCoBD_2"/>
    <property type="match status" value="1"/>
</dbReference>
<dbReference type="InterPro" id="IPR036010">
    <property type="entry name" value="2Fe-2S_ferredoxin-like_sf"/>
</dbReference>
<dbReference type="CDD" id="cd00207">
    <property type="entry name" value="fer2"/>
    <property type="match status" value="1"/>
</dbReference>
<sequence length="933" mass="97022">MTPHDAAIRHDSAPDLAAASGVRFTVNGASVAVVAPPLKRLAQVLRDDLGLTGTKVGCDAGDCGACTVLLDGRQVCACLTPLGQAEGRSVETVEGLAAGDGALSRLQQAFLAHGAAQCGACTPGMLVSATDLLRRCSAPSRQDVLDAIGGTLCRCTGYQKIVDAVLAAADAPAASASPPAGAAVGARVRRVDGVPRVDGTASYGADAVPADALWLRVVRSPHAHARFTVGDLTPLRQAHPGLVRVLCAGDVPFNGFGIYPDIKDQPVLADGLVRYRGEAVLALVGTREAVLRLRDDALPITWTPLPPIVDIDAARADGAALVQAAKPGNLLIDGGVRRGDMAAAFRQAAAVAEVVVETPFVEHAYIEPEAGWARRVDDRLEITVTTQTPYMDRDEVASVMRLQPTQVRIIPTACGGGFGGKLDQSVQPLVALAAWLLDRPVACVYTRPESMAATTKRHPAHIRARFAATAQGLLAGCEVDAAFDTGAYASWGPTVANRVPVHAMGPYGVPAVRTWGAAIFTHNPPSGAFRGFGVPQAAIAHEAAMDSLADQLGIDRLEFRHRNALRVGDATATGQVLTHSTGLAACLDALRPGWSRAHEAAARFNAEAQAQGTHRRRGVGIGCMWYGIGNTSMSNPSTMRVGLGRDGTLTLYSGAVDIGQGSNTIMTQIAADALGVEMNRFRLVAGDTDRTADAGKTSASRQTFVSGKAAELAGADLRRQILRLTNAGAEATLALDGAVLTVRDGGTVRRIDLAGLPVIAGDDVLVGVGTFDPPTTPLDADGQGVPYASYAFAAQMAEVEVDIELGTTRVLRIVAAHDVGRAINPMQVEGQIEGGIAQGLGLALMEEYLPGRTENLHDYLIPTAGDMPVIETILVEDRDPLGPSGAKGVGEPGLVPTAPAILGAIDHAVGVRLARVPVLPHRLLAALRGKEGR</sequence>
<evidence type="ECO:0000313" key="7">
    <source>
        <dbReference type="Proteomes" id="UP000321638"/>
    </source>
</evidence>
<dbReference type="InterPro" id="IPR046867">
    <property type="entry name" value="AldOxase/xan_DH_MoCoBD2"/>
</dbReference>
<keyword evidence="3" id="KW-0560">Oxidoreductase</keyword>
<evidence type="ECO:0000313" key="6">
    <source>
        <dbReference type="EMBL" id="TXL70976.1"/>
    </source>
</evidence>
<name>A0A5C8PB15_9HYPH</name>
<dbReference type="Pfam" id="PF00111">
    <property type="entry name" value="Fer2"/>
    <property type="match status" value="1"/>
</dbReference>
<dbReference type="InterPro" id="IPR036884">
    <property type="entry name" value="2Fe-2S-bd_dom_sf"/>
</dbReference>
<dbReference type="OrthoDB" id="8428274at2"/>
<dbReference type="InterPro" id="IPR001041">
    <property type="entry name" value="2Fe-2S_ferredoxin-type"/>
</dbReference>
<dbReference type="SMART" id="SM01008">
    <property type="entry name" value="Ald_Xan_dh_C"/>
    <property type="match status" value="1"/>
</dbReference>
<accession>A0A5C8PB15</accession>
<dbReference type="SUPFAM" id="SSF54665">
    <property type="entry name" value="CO dehydrogenase molybdoprotein N-domain-like"/>
    <property type="match status" value="1"/>
</dbReference>
<dbReference type="PANTHER" id="PTHR11908:SF157">
    <property type="entry name" value="XANTHINE DEHYDROGENASE SUBUNIT D-RELATED"/>
    <property type="match status" value="1"/>
</dbReference>
<dbReference type="Gene3D" id="3.90.1170.50">
    <property type="entry name" value="Aldehyde oxidase/xanthine dehydrogenase, a/b hammerhead"/>
    <property type="match status" value="1"/>
</dbReference>
<dbReference type="InterPro" id="IPR036856">
    <property type="entry name" value="Ald_Oxase/Xan_DH_a/b_sf"/>
</dbReference>
<organism evidence="6 7">
    <name type="scientific">Vineibacter terrae</name>
    <dbReference type="NCBI Taxonomy" id="2586908"/>
    <lineage>
        <taxon>Bacteria</taxon>
        <taxon>Pseudomonadati</taxon>
        <taxon>Pseudomonadota</taxon>
        <taxon>Alphaproteobacteria</taxon>
        <taxon>Hyphomicrobiales</taxon>
        <taxon>Vineibacter</taxon>
    </lineage>
</organism>
<dbReference type="SUPFAM" id="SSF54292">
    <property type="entry name" value="2Fe-2S ferredoxin-like"/>
    <property type="match status" value="1"/>
</dbReference>
<gene>
    <name evidence="6" type="ORF">FHP25_32050</name>
</gene>
<comment type="similarity">
    <text evidence="1">Belongs to the xanthine dehydrogenase family.</text>
</comment>
<dbReference type="InterPro" id="IPR000674">
    <property type="entry name" value="Ald_Oxase/Xan_DH_a/b"/>
</dbReference>
<dbReference type="RefSeq" id="WP_147851083.1">
    <property type="nucleotide sequence ID" value="NZ_VDUZ01000050.1"/>
</dbReference>
<dbReference type="Pfam" id="PF01799">
    <property type="entry name" value="Fer2_2"/>
    <property type="match status" value="1"/>
</dbReference>
<evidence type="ECO:0000256" key="1">
    <source>
        <dbReference type="ARBA" id="ARBA00006849"/>
    </source>
</evidence>
<feature type="domain" description="2Fe-2S ferredoxin-type" evidence="5">
    <location>
        <begin position="20"/>
        <end position="96"/>
    </location>
</feature>